<gene>
    <name evidence="1" type="ORF">S01H1_60630</name>
</gene>
<proteinExistence type="predicted"/>
<comment type="caution">
    <text evidence="1">The sequence shown here is derived from an EMBL/GenBank/DDBJ whole genome shotgun (WGS) entry which is preliminary data.</text>
</comment>
<evidence type="ECO:0000313" key="1">
    <source>
        <dbReference type="EMBL" id="GAG22137.1"/>
    </source>
</evidence>
<dbReference type="GO" id="GO:0016787">
    <property type="term" value="F:hydrolase activity"/>
    <property type="evidence" value="ECO:0007669"/>
    <property type="project" value="InterPro"/>
</dbReference>
<dbReference type="AlphaFoldDB" id="X0WG22"/>
<protein>
    <recommendedName>
        <fullName evidence="2">Peptidase M20 dimerisation domain-containing protein</fullName>
    </recommendedName>
</protein>
<reference evidence="1" key="1">
    <citation type="journal article" date="2014" name="Front. Microbiol.">
        <title>High frequency of phylogenetically diverse reductive dehalogenase-homologous genes in deep subseafloor sedimentary metagenomes.</title>
        <authorList>
            <person name="Kawai M."/>
            <person name="Futagami T."/>
            <person name="Toyoda A."/>
            <person name="Takaki Y."/>
            <person name="Nishi S."/>
            <person name="Hori S."/>
            <person name="Arai W."/>
            <person name="Tsubouchi T."/>
            <person name="Morono Y."/>
            <person name="Uchiyama I."/>
            <person name="Ito T."/>
            <person name="Fujiyama A."/>
            <person name="Inagaki F."/>
            <person name="Takami H."/>
        </authorList>
    </citation>
    <scope>NUCLEOTIDE SEQUENCE</scope>
    <source>
        <strain evidence="1">Expedition CK06-06</strain>
    </source>
</reference>
<feature type="non-terminal residue" evidence="1">
    <location>
        <position position="1"/>
    </location>
</feature>
<dbReference type="FunFam" id="1.10.150.900:FF:000002">
    <property type="entry name" value="M20/M25/M40 family peptidase"/>
    <property type="match status" value="1"/>
</dbReference>
<accession>X0WG22</accession>
<dbReference type="Pfam" id="PF01546">
    <property type="entry name" value="Peptidase_M20"/>
    <property type="match status" value="1"/>
</dbReference>
<evidence type="ECO:0008006" key="2">
    <source>
        <dbReference type="Google" id="ProtNLM"/>
    </source>
</evidence>
<organism evidence="1">
    <name type="scientific">marine sediment metagenome</name>
    <dbReference type="NCBI Taxonomy" id="412755"/>
    <lineage>
        <taxon>unclassified sequences</taxon>
        <taxon>metagenomes</taxon>
        <taxon>ecological metagenomes</taxon>
    </lineage>
</organism>
<dbReference type="EMBL" id="BARS01039718">
    <property type="protein sequence ID" value="GAG22137.1"/>
    <property type="molecule type" value="Genomic_DNA"/>
</dbReference>
<dbReference type="InterPro" id="IPR002933">
    <property type="entry name" value="Peptidase_M20"/>
</dbReference>
<dbReference type="Gene3D" id="1.10.150.900">
    <property type="match status" value="1"/>
</dbReference>
<dbReference type="SUPFAM" id="SSF53187">
    <property type="entry name" value="Zn-dependent exopeptidases"/>
    <property type="match status" value="1"/>
</dbReference>
<sequence length="131" mass="14415">LSLDGRLLPGCSPDSMMAELRQVIGNDVALEPIRHDPGPAEPDMGFFDTLAHIVRQADPDGIPIPLLLAATTDAHLFSRLGIQTYGFLPMNLPEEFNFLQLIHASDERIPVESLDFGTNAVYKALERFGDE</sequence>
<name>X0WG22_9ZZZZ</name>